<dbReference type="InterPro" id="IPR012942">
    <property type="entry name" value="SRR1-like"/>
</dbReference>
<accession>A0A8K0RFX1</accession>
<reference evidence="2" key="1">
    <citation type="journal article" date="2021" name="Nat. Commun.">
        <title>Genetic determinants of endophytism in the Arabidopsis root mycobiome.</title>
        <authorList>
            <person name="Mesny F."/>
            <person name="Miyauchi S."/>
            <person name="Thiergart T."/>
            <person name="Pickel B."/>
            <person name="Atanasova L."/>
            <person name="Karlsson M."/>
            <person name="Huettel B."/>
            <person name="Barry K.W."/>
            <person name="Haridas S."/>
            <person name="Chen C."/>
            <person name="Bauer D."/>
            <person name="Andreopoulos W."/>
            <person name="Pangilinan J."/>
            <person name="LaButti K."/>
            <person name="Riley R."/>
            <person name="Lipzen A."/>
            <person name="Clum A."/>
            <person name="Drula E."/>
            <person name="Henrissat B."/>
            <person name="Kohler A."/>
            <person name="Grigoriev I.V."/>
            <person name="Martin F.M."/>
            <person name="Hacquard S."/>
        </authorList>
    </citation>
    <scope>NUCLEOTIDE SEQUENCE</scope>
    <source>
        <strain evidence="2">MPI-SDFR-AT-0120</strain>
    </source>
</reference>
<dbReference type="PANTHER" id="PTHR42080">
    <property type="entry name" value="SRR1 DOMAIN-CONTAINING PROTEIN"/>
    <property type="match status" value="1"/>
</dbReference>
<dbReference type="Proteomes" id="UP000813461">
    <property type="component" value="Unassembled WGS sequence"/>
</dbReference>
<feature type="domain" description="SRR1-like" evidence="1">
    <location>
        <begin position="167"/>
        <end position="292"/>
    </location>
</feature>
<comment type="caution">
    <text evidence="2">The sequence shown here is derived from an EMBL/GenBank/DDBJ whole genome shotgun (WGS) entry which is preliminary data.</text>
</comment>
<protein>
    <recommendedName>
        <fullName evidence="1">SRR1-like domain-containing protein</fullName>
    </recommendedName>
</protein>
<dbReference type="AlphaFoldDB" id="A0A8K0RFX1"/>
<dbReference type="OrthoDB" id="5230585at2759"/>
<evidence type="ECO:0000259" key="1">
    <source>
        <dbReference type="Pfam" id="PF07985"/>
    </source>
</evidence>
<sequence>MSGPSESQNLSDSDYEVFGVRKEQARPLYKPDEIKCLKNALDQRFYTHPQIKRWCKNEAELNTAPFETIVTTFNLDGSPVDINAKGPNKRIAFCSYNQFAIAREDQPPATDKEFDGTLVRVGKAWPTRKPEKCCATETFAAQTRQYVQWWKKTDFYTQVQRYIEKYAIRMAEVKSVVCFGLGRLKVDANISKHGDTHGAACYLQHYIALHIRDLIAKEQKKRKEDIPIYAQDAAYCDNCKSVLTKLGFIVVPGNTGFLKLDGNAFVVAIRPAAPVRQIVADLTRDTHGPAGILCSIIHIKADMEAEGNVDDESHPWLQGEFLNGCAASNMLVEMKPDPGSGSDDARNDSHYKVEFDDMEVPGMVFGPVGWYFKDKKFK</sequence>
<evidence type="ECO:0000313" key="3">
    <source>
        <dbReference type="Proteomes" id="UP000813461"/>
    </source>
</evidence>
<dbReference type="PANTHER" id="PTHR42080:SF1">
    <property type="entry name" value="SRR1-LIKE DOMAIN-CONTAINING PROTEIN"/>
    <property type="match status" value="1"/>
</dbReference>
<organism evidence="2 3">
    <name type="scientific">Paraphoma chrysanthemicola</name>
    <dbReference type="NCBI Taxonomy" id="798071"/>
    <lineage>
        <taxon>Eukaryota</taxon>
        <taxon>Fungi</taxon>
        <taxon>Dikarya</taxon>
        <taxon>Ascomycota</taxon>
        <taxon>Pezizomycotina</taxon>
        <taxon>Dothideomycetes</taxon>
        <taxon>Pleosporomycetidae</taxon>
        <taxon>Pleosporales</taxon>
        <taxon>Pleosporineae</taxon>
        <taxon>Phaeosphaeriaceae</taxon>
        <taxon>Paraphoma</taxon>
    </lineage>
</organism>
<keyword evidence="3" id="KW-1185">Reference proteome</keyword>
<gene>
    <name evidence="2" type="ORF">FB567DRAFT_576285</name>
</gene>
<dbReference type="EMBL" id="JAGMVJ010000002">
    <property type="protein sequence ID" value="KAH7093640.1"/>
    <property type="molecule type" value="Genomic_DNA"/>
</dbReference>
<proteinExistence type="predicted"/>
<evidence type="ECO:0000313" key="2">
    <source>
        <dbReference type="EMBL" id="KAH7093640.1"/>
    </source>
</evidence>
<name>A0A8K0RFX1_9PLEO</name>
<dbReference type="Pfam" id="PF07985">
    <property type="entry name" value="SRR1"/>
    <property type="match status" value="1"/>
</dbReference>